<dbReference type="InParanoid" id="A0A6P7GLF6"/>
<accession>A0A6P7GLF6</accession>
<dbReference type="AlphaFoldDB" id="A0A6P7GLF6"/>
<sequence length="680" mass="78499">MVKETTTSIKKKRKVSNPEHEGDNDIYKKVANFEEKESLNSQASLEANVYFELCEDIRNLLAKAMSLRQKHKKSNEIKDIHAEIVVKMCMVKKLNRTDKIRHVHGKETLTTEKQKCDSIKLTYQNLVYERHHLVTETNKCLAFRSKDEDIELVPFEEFMREAPESLSSKFSSYDPDDREQQHSLRLARLEWELTQRKNLAQLCKAFLEQKKKLSEDLLLRKDKLTALTPLLVNVINATKPLQDHLEMSPSGLRVEHKLAYLLPDPLYIFYVNVVSYKVVYDINLDVEIIGDEEEANRWKDLKIGMGFANDDESDTPETEQDAAEIEEVVEIKKRRHRRSVQQIDPMEEKRKKLLESHPLQVQIVAKLKDGPLLTIKFSYLIKLKIITVMSSTNCSACKITGNSAREVLTGENLLSELVEDDNGLESPNPITKFQIKKIGLTSFQSLVPQIGYAYHWAQRVCGRDFLNKKMDSDELGRTNVEIIMKIIFKRLESRYQLATQLQQLEQNTIPTMPKPADCPVSFTCSISKWIAISYQKYCQLEFTKTFLEEELVAPSDLFYSLQISRGSASLEAFIVIKSNYPSTLPIISVCVNYNGVHHSENDDEIRDMERLLNVSVREALSPSVLSLQIVRLCSYFDVYLETTNPKEFPQTVTFVKSVSARNRRRPFIYRKVGNGIFTQY</sequence>
<name>A0A6P7GLF6_DIAVI</name>
<evidence type="ECO:0000256" key="2">
    <source>
        <dbReference type="ARBA" id="ARBA00008044"/>
    </source>
</evidence>
<dbReference type="GO" id="GO:0006406">
    <property type="term" value="P:mRNA export from nucleus"/>
    <property type="evidence" value="ECO:0007669"/>
    <property type="project" value="TreeGrafter"/>
</dbReference>
<keyword evidence="3" id="KW-0539">Nucleus</keyword>
<dbReference type="FunCoup" id="A0A6P7GLF6">
    <property type="interactions" value="1606"/>
</dbReference>
<gene>
    <name evidence="5" type="primary">LOC114343859</name>
</gene>
<proteinExistence type="inferred from homology"/>
<protein>
    <submittedName>
        <fullName evidence="5">THO complex subunit 5 homolog</fullName>
    </submittedName>
</protein>
<dbReference type="PANTHER" id="PTHR13375:SF3">
    <property type="entry name" value="THO COMPLEX SUBUNIT 5 HOMOLOG"/>
    <property type="match status" value="1"/>
</dbReference>
<evidence type="ECO:0000313" key="5">
    <source>
        <dbReference type="RefSeq" id="XP_028150499.1"/>
    </source>
</evidence>
<dbReference type="RefSeq" id="XP_028150499.1">
    <property type="nucleotide sequence ID" value="XM_028294698.1"/>
</dbReference>
<evidence type="ECO:0000256" key="3">
    <source>
        <dbReference type="ARBA" id="ARBA00023242"/>
    </source>
</evidence>
<comment type="subcellular location">
    <subcellularLocation>
        <location evidence="1">Nucleus</location>
    </subcellularLocation>
</comment>
<feature type="region of interest" description="Disordered" evidence="4">
    <location>
        <begin position="1"/>
        <end position="23"/>
    </location>
</feature>
<dbReference type="GO" id="GO:0003729">
    <property type="term" value="F:mRNA binding"/>
    <property type="evidence" value="ECO:0007669"/>
    <property type="project" value="TreeGrafter"/>
</dbReference>
<dbReference type="Pfam" id="PF09766">
    <property type="entry name" value="FmiP_Thoc5"/>
    <property type="match status" value="1"/>
</dbReference>
<organism evidence="5">
    <name type="scientific">Diabrotica virgifera virgifera</name>
    <name type="common">western corn rootworm</name>
    <dbReference type="NCBI Taxonomy" id="50390"/>
    <lineage>
        <taxon>Eukaryota</taxon>
        <taxon>Metazoa</taxon>
        <taxon>Ecdysozoa</taxon>
        <taxon>Arthropoda</taxon>
        <taxon>Hexapoda</taxon>
        <taxon>Insecta</taxon>
        <taxon>Pterygota</taxon>
        <taxon>Neoptera</taxon>
        <taxon>Endopterygota</taxon>
        <taxon>Coleoptera</taxon>
        <taxon>Polyphaga</taxon>
        <taxon>Cucujiformia</taxon>
        <taxon>Chrysomeloidea</taxon>
        <taxon>Chrysomelidae</taxon>
        <taxon>Galerucinae</taxon>
        <taxon>Diabroticina</taxon>
        <taxon>Diabroticites</taxon>
        <taxon>Diabrotica</taxon>
    </lineage>
</organism>
<reference evidence="5" key="1">
    <citation type="submission" date="2025-08" db="UniProtKB">
        <authorList>
            <consortium name="RefSeq"/>
        </authorList>
    </citation>
    <scope>IDENTIFICATION</scope>
</reference>
<comment type="similarity">
    <text evidence="2">Belongs to the THOC5 family.</text>
</comment>
<dbReference type="GO" id="GO:0000445">
    <property type="term" value="C:THO complex part of transcription export complex"/>
    <property type="evidence" value="ECO:0007669"/>
    <property type="project" value="TreeGrafter"/>
</dbReference>
<dbReference type="InterPro" id="IPR019163">
    <property type="entry name" value="THO_Thoc5"/>
</dbReference>
<evidence type="ECO:0000256" key="1">
    <source>
        <dbReference type="ARBA" id="ARBA00004123"/>
    </source>
</evidence>
<dbReference type="PANTHER" id="PTHR13375">
    <property type="entry name" value="FMS INTERACTING PROTEIN"/>
    <property type="match status" value="1"/>
</dbReference>
<evidence type="ECO:0000256" key="4">
    <source>
        <dbReference type="SAM" id="MobiDB-lite"/>
    </source>
</evidence>